<gene>
    <name evidence="3" type="ORF">BK660_24395</name>
</gene>
<dbReference type="PANTHER" id="PTHR48081:SF8">
    <property type="entry name" value="ALPHA_BETA HYDROLASE FOLD-3 DOMAIN-CONTAINING PROTEIN-RELATED"/>
    <property type="match status" value="1"/>
</dbReference>
<evidence type="ECO:0000313" key="3">
    <source>
        <dbReference type="EMBL" id="RON17074.1"/>
    </source>
</evidence>
<dbReference type="AlphaFoldDB" id="A0A423HV22"/>
<dbReference type="InterPro" id="IPR029058">
    <property type="entry name" value="AB_hydrolase_fold"/>
</dbReference>
<dbReference type="InterPro" id="IPR013094">
    <property type="entry name" value="AB_hydrolase_3"/>
</dbReference>
<dbReference type="RefSeq" id="WP_123435642.1">
    <property type="nucleotide sequence ID" value="NZ_MOBK01000011.1"/>
</dbReference>
<organism evidence="3 4">
    <name type="scientific">Pseudomonas brassicacearum</name>
    <dbReference type="NCBI Taxonomy" id="930166"/>
    <lineage>
        <taxon>Bacteria</taxon>
        <taxon>Pseudomonadati</taxon>
        <taxon>Pseudomonadota</taxon>
        <taxon>Gammaproteobacteria</taxon>
        <taxon>Pseudomonadales</taxon>
        <taxon>Pseudomonadaceae</taxon>
        <taxon>Pseudomonas</taxon>
    </lineage>
</organism>
<dbReference type="Gene3D" id="3.40.50.1820">
    <property type="entry name" value="alpha/beta hydrolase"/>
    <property type="match status" value="1"/>
</dbReference>
<evidence type="ECO:0000256" key="1">
    <source>
        <dbReference type="ARBA" id="ARBA00022801"/>
    </source>
</evidence>
<name>A0A423HV22_9PSED</name>
<sequence>MMNANEGIKSPWPADERELAQVRDFNKKLAWLPRFRIRNRLMPRLIQALLRASQIGGAGKLLKHELKAERKVVSVGGASVPVRIIRPRGESKGVVLDFHGGGWVIGNAQMDDNFNVAMVKTCNVTVVSVDYRLALSTPIEGVMEDCLCAARWLLSDSCEESAGLPVIVVGESAGAHLAAATLLALSPDLLQRVSGALLYYGVYDLTGTASVRAAPPETLVLDGPGMVEALRRLTPNLNDQQRRQPPLSPLYGDFTGFPPALMFAGELDPLRDDTLELAERWMKSAPVEVHVLASCPHGFIHFPTAMADSVLAYGREWITARIDALAGA</sequence>
<dbReference type="InterPro" id="IPR050300">
    <property type="entry name" value="GDXG_lipolytic_enzyme"/>
</dbReference>
<accession>A0A423HV22</accession>
<dbReference type="EMBL" id="MOBK01000011">
    <property type="protein sequence ID" value="RON17074.1"/>
    <property type="molecule type" value="Genomic_DNA"/>
</dbReference>
<proteinExistence type="predicted"/>
<reference evidence="3 4" key="1">
    <citation type="submission" date="2016-10" db="EMBL/GenBank/DDBJ databases">
        <title>Comparative genome analysis of multiple Pseudomonas spp. focuses on biocontrol and plant growth promoting traits.</title>
        <authorList>
            <person name="Tao X.-Y."/>
            <person name="Taylor C.G."/>
        </authorList>
    </citation>
    <scope>NUCLEOTIDE SEQUENCE [LARGE SCALE GENOMIC DNA]</scope>
    <source>
        <strain evidence="3 4">38D7</strain>
    </source>
</reference>
<evidence type="ECO:0000259" key="2">
    <source>
        <dbReference type="Pfam" id="PF07859"/>
    </source>
</evidence>
<evidence type="ECO:0000313" key="4">
    <source>
        <dbReference type="Proteomes" id="UP000285636"/>
    </source>
</evidence>
<protein>
    <submittedName>
        <fullName evidence="3">Esterase</fullName>
    </submittedName>
</protein>
<dbReference type="GO" id="GO:0016787">
    <property type="term" value="F:hydrolase activity"/>
    <property type="evidence" value="ECO:0007669"/>
    <property type="project" value="UniProtKB-KW"/>
</dbReference>
<dbReference type="PANTHER" id="PTHR48081">
    <property type="entry name" value="AB HYDROLASE SUPERFAMILY PROTEIN C4A8.06C"/>
    <property type="match status" value="1"/>
</dbReference>
<comment type="caution">
    <text evidence="3">The sequence shown here is derived from an EMBL/GenBank/DDBJ whole genome shotgun (WGS) entry which is preliminary data.</text>
</comment>
<keyword evidence="1" id="KW-0378">Hydrolase</keyword>
<dbReference type="Pfam" id="PF07859">
    <property type="entry name" value="Abhydrolase_3"/>
    <property type="match status" value="1"/>
</dbReference>
<feature type="domain" description="Alpha/beta hydrolase fold-3" evidence="2">
    <location>
        <begin position="95"/>
        <end position="300"/>
    </location>
</feature>
<dbReference type="SUPFAM" id="SSF53474">
    <property type="entry name" value="alpha/beta-Hydrolases"/>
    <property type="match status" value="1"/>
</dbReference>
<dbReference type="Proteomes" id="UP000285636">
    <property type="component" value="Unassembled WGS sequence"/>
</dbReference>